<dbReference type="PANTHER" id="PTHR13268:SF0">
    <property type="entry name" value="BCAS3 MICROTUBULE ASSOCIATED CELL MIGRATION FACTOR"/>
    <property type="match status" value="1"/>
</dbReference>
<dbReference type="GO" id="GO:0005737">
    <property type="term" value="C:cytoplasm"/>
    <property type="evidence" value="ECO:0007669"/>
    <property type="project" value="TreeGrafter"/>
</dbReference>
<dbReference type="InterPro" id="IPR045142">
    <property type="entry name" value="BCAS3-like"/>
</dbReference>
<dbReference type="InterPro" id="IPR015943">
    <property type="entry name" value="WD40/YVTN_repeat-like_dom_sf"/>
</dbReference>
<protein>
    <recommendedName>
        <fullName evidence="1">BCAS3 WD40 domain-containing protein</fullName>
    </recommendedName>
</protein>
<dbReference type="PANTHER" id="PTHR13268">
    <property type="entry name" value="BREAST CARCINOMA AMPLIFIED SEQUENCE 3"/>
    <property type="match status" value="1"/>
</dbReference>
<evidence type="ECO:0000259" key="1">
    <source>
        <dbReference type="Pfam" id="PF21034"/>
    </source>
</evidence>
<gene>
    <name evidence="2" type="ORF">HK099_004863</name>
</gene>
<dbReference type="Proteomes" id="UP001211065">
    <property type="component" value="Unassembled WGS sequence"/>
</dbReference>
<dbReference type="GO" id="GO:0042594">
    <property type="term" value="P:response to starvation"/>
    <property type="evidence" value="ECO:0007669"/>
    <property type="project" value="TreeGrafter"/>
</dbReference>
<dbReference type="Gene3D" id="2.130.10.10">
    <property type="entry name" value="YVTN repeat-like/Quinoprotein amine dehydrogenase"/>
    <property type="match status" value="1"/>
</dbReference>
<dbReference type="GO" id="GO:0006914">
    <property type="term" value="P:autophagy"/>
    <property type="evidence" value="ECO:0007669"/>
    <property type="project" value="InterPro"/>
</dbReference>
<comment type="caution">
    <text evidence="2">The sequence shown here is derived from an EMBL/GenBank/DDBJ whole genome shotgun (WGS) entry which is preliminary data.</text>
</comment>
<dbReference type="InterPro" id="IPR011047">
    <property type="entry name" value="Quinoprotein_ADH-like_sf"/>
</dbReference>
<organism evidence="2 3">
    <name type="scientific">Clydaea vesicula</name>
    <dbReference type="NCBI Taxonomy" id="447962"/>
    <lineage>
        <taxon>Eukaryota</taxon>
        <taxon>Fungi</taxon>
        <taxon>Fungi incertae sedis</taxon>
        <taxon>Chytridiomycota</taxon>
        <taxon>Chytridiomycota incertae sedis</taxon>
        <taxon>Chytridiomycetes</taxon>
        <taxon>Lobulomycetales</taxon>
        <taxon>Lobulomycetaceae</taxon>
        <taxon>Clydaea</taxon>
    </lineage>
</organism>
<dbReference type="InterPro" id="IPR048382">
    <property type="entry name" value="BCAS3_WD40"/>
</dbReference>
<accession>A0AAD5TZW3</accession>
<feature type="domain" description="BCAS3 WD40" evidence="1">
    <location>
        <begin position="187"/>
        <end position="295"/>
    </location>
</feature>
<reference evidence="2" key="1">
    <citation type="submission" date="2020-05" db="EMBL/GenBank/DDBJ databases">
        <title>Phylogenomic resolution of chytrid fungi.</title>
        <authorList>
            <person name="Stajich J.E."/>
            <person name="Amses K."/>
            <person name="Simmons R."/>
            <person name="Seto K."/>
            <person name="Myers J."/>
            <person name="Bonds A."/>
            <person name="Quandt C.A."/>
            <person name="Barry K."/>
            <person name="Liu P."/>
            <person name="Grigoriev I."/>
            <person name="Longcore J.E."/>
            <person name="James T.Y."/>
        </authorList>
    </citation>
    <scope>NUCLEOTIDE SEQUENCE</scope>
    <source>
        <strain evidence="2">JEL0476</strain>
    </source>
</reference>
<dbReference type="SUPFAM" id="SSF50998">
    <property type="entry name" value="Quinoprotein alcohol dehydrogenase-like"/>
    <property type="match status" value="1"/>
</dbReference>
<evidence type="ECO:0000313" key="2">
    <source>
        <dbReference type="EMBL" id="KAJ3218948.1"/>
    </source>
</evidence>
<evidence type="ECO:0000313" key="3">
    <source>
        <dbReference type="Proteomes" id="UP001211065"/>
    </source>
</evidence>
<name>A0AAD5TZW3_9FUNG</name>
<dbReference type="Pfam" id="PF21034">
    <property type="entry name" value="BCAS3_WD40"/>
    <property type="match status" value="1"/>
</dbReference>
<sequence length="697" mass="78811">MREVQSCTFGTLLNEAVVIICYKDEIIVYSCCSGDITQKLQISCIAIRIVNDTFYLTTNDSLSKYDKNFVLLKTLNGHRSSKILNNKKYIFTQQGNCIFSHSLNSLEVISRFTTDNNDPIFDCGESLLAYSSTVPNINVLNKQNASSHSTTILKNFTEYSYNKLLDLTNTSISSDSQTEHNSHLGNVVIQNIFSSKLISHFRAHSNAIAALKFNSNQTLLITASMKGTSFYVFEIIISFENSLEISSAVNCLYKLDRGYTQAHIKEFTFSFDSKFLLASSARHTRHLYIIEPVNRERSGPKMNSKQYALGIVNGLVDEYVKSKSFENDQVEFPLQCAIKPVSRIKPVMVKEYSSKIAPLSTFSQNTANEIYLLSGQNLSIHKIEFENMGNKVVIPSSPSSPSAGFSLGSSVSPKSSSCNNTSPLANFLSSSYQSFQNTKNNAFFEGGKNVNIFELSKFDLSASKIRKNVDNSNFLSTADRENEKSSWMAEIELSTFDSVSFGTPLWLNSQFKFLTFKPLQGDVEDNRKILRSEVLFFEDKKGYHPHDSKRERKREASMNRINNNSKINHSTIVGGIVRQGSEPGRPDYTELPEYEELSIRCEIAVPWSFSTIEQYSKKLAEAIDDELEVNETYQKKREGTLGVYLAIIKTKPLNLEVLSFEDAFHIELEEPVIDDEEKELSLNNSFNQMFPHKKKQH</sequence>
<proteinExistence type="predicted"/>
<dbReference type="AlphaFoldDB" id="A0AAD5TZW3"/>
<keyword evidence="3" id="KW-1185">Reference proteome</keyword>
<dbReference type="EMBL" id="JADGJW010000358">
    <property type="protein sequence ID" value="KAJ3218948.1"/>
    <property type="molecule type" value="Genomic_DNA"/>
</dbReference>